<proteinExistence type="inferred from homology"/>
<dbReference type="PANTHER" id="PTHR45973">
    <property type="entry name" value="PROTEIN PHOSPHATASE 1 REGULATORY SUBUNIT SDS22-RELATED"/>
    <property type="match status" value="1"/>
</dbReference>
<keyword evidence="3" id="KW-0433">Leucine-rich repeat</keyword>
<evidence type="ECO:0000313" key="13">
    <source>
        <dbReference type="EMBL" id="CAI9717620.1"/>
    </source>
</evidence>
<evidence type="ECO:0000256" key="5">
    <source>
        <dbReference type="ARBA" id="ARBA00022846"/>
    </source>
</evidence>
<evidence type="ECO:0000256" key="3">
    <source>
        <dbReference type="ARBA" id="ARBA00022614"/>
    </source>
</evidence>
<evidence type="ECO:0000256" key="2">
    <source>
        <dbReference type="ARBA" id="ARBA00022490"/>
    </source>
</evidence>
<dbReference type="InterPro" id="IPR001611">
    <property type="entry name" value="Leu-rich_rpt"/>
</dbReference>
<evidence type="ECO:0000256" key="11">
    <source>
        <dbReference type="ARBA" id="ARBA00040950"/>
    </source>
</evidence>
<accession>A0AA36EZ85</accession>
<reference evidence="13" key="1">
    <citation type="submission" date="2023-08" db="EMBL/GenBank/DDBJ databases">
        <authorList>
            <person name="Alioto T."/>
            <person name="Alioto T."/>
            <person name="Gomez Garrido J."/>
        </authorList>
    </citation>
    <scope>NUCLEOTIDE SEQUENCE</scope>
</reference>
<keyword evidence="6 12" id="KW-0175">Coiled coil</keyword>
<evidence type="ECO:0000256" key="12">
    <source>
        <dbReference type="SAM" id="Coils"/>
    </source>
</evidence>
<keyword evidence="8" id="KW-0206">Cytoskeleton</keyword>
<dbReference type="GO" id="GO:0005929">
    <property type="term" value="C:cilium"/>
    <property type="evidence" value="ECO:0007669"/>
    <property type="project" value="TreeGrafter"/>
</dbReference>
<dbReference type="InterPro" id="IPR032675">
    <property type="entry name" value="LRR_dom_sf"/>
</dbReference>
<name>A0AA36EZ85_OCTVU</name>
<evidence type="ECO:0000256" key="10">
    <source>
        <dbReference type="ARBA" id="ARBA00038378"/>
    </source>
</evidence>
<keyword evidence="2" id="KW-0963">Cytoplasm</keyword>
<dbReference type="PANTHER" id="PTHR45973:SF12">
    <property type="entry name" value="DYNEIN REGULATORY COMPLEX SUBUNIT 3"/>
    <property type="match status" value="1"/>
</dbReference>
<comment type="subcellular location">
    <subcellularLocation>
        <location evidence="1">Cytoplasm</location>
        <location evidence="1">Cytoskeleton</location>
        <location evidence="1">Flagellum axoneme</location>
    </subcellularLocation>
</comment>
<keyword evidence="5" id="KW-0282">Flagellum</keyword>
<dbReference type="AlphaFoldDB" id="A0AA36EZ85"/>
<feature type="coiled-coil region" evidence="12">
    <location>
        <begin position="348"/>
        <end position="397"/>
    </location>
</feature>
<dbReference type="SUPFAM" id="SSF52075">
    <property type="entry name" value="Outer arm dynein light chain 1"/>
    <property type="match status" value="1"/>
</dbReference>
<dbReference type="Pfam" id="PF14580">
    <property type="entry name" value="LRR_9"/>
    <property type="match status" value="1"/>
</dbReference>
<sequence>MPVTLTTAGRGEITEKNTMSRLYDSIEPAVIEEGMLLQAVEEQGPKYEAGEIVKKEGIDFDYVLHLRLDFKNILKIDNLWCFIKLTKLQLDNNVIEKIEGLDQLINLVWLDLSFNNIEEIEGLDNLTKLTDLSLYNNRISTIANMDTLMDLEVLSLGNNDINDLRMILYLRKFKKLKMINLAGNPFCEMEDYKTTVVVYLNWVEYVDYALVKEEFRENALRKMQTSLDALVESEMKIQQKEEEQRLMREEYKKDMEAYVESFKDDLLYISLYADDVEGRKLNDMPAVSNQIFNFGTVEHIRIKDEVDTFWQCVEDAKAENKELSTKAFNEFIEYKDKTFENLTFVTEMSEYESKMAEFRKKLEELHDKQLTYEMQLVDQLEDVIKEFEHNLRDLVSAFTEGFQGLLANCRDLESQHHEKVMEVALINVETAHKNEVEDVSEDLRNLFMDKDTLVNAVTTSHEAHLLKIDHEEDKMSQRIKLWVKNLLKRIHDEEEVQRNRDRIIEITNMIDHLREAIDNLEGTVG</sequence>
<feature type="coiled-coil region" evidence="12">
    <location>
        <begin position="223"/>
        <end position="250"/>
    </location>
</feature>
<dbReference type="EMBL" id="OX597815">
    <property type="protein sequence ID" value="CAI9717620.1"/>
    <property type="molecule type" value="Genomic_DNA"/>
</dbReference>
<evidence type="ECO:0000256" key="6">
    <source>
        <dbReference type="ARBA" id="ARBA00023054"/>
    </source>
</evidence>
<keyword evidence="14" id="KW-1185">Reference proteome</keyword>
<dbReference type="Proteomes" id="UP001162480">
    <property type="component" value="Chromosome 2"/>
</dbReference>
<evidence type="ECO:0000313" key="14">
    <source>
        <dbReference type="Proteomes" id="UP001162480"/>
    </source>
</evidence>
<dbReference type="Gene3D" id="3.80.10.10">
    <property type="entry name" value="Ribonuclease Inhibitor"/>
    <property type="match status" value="1"/>
</dbReference>
<evidence type="ECO:0000256" key="9">
    <source>
        <dbReference type="ARBA" id="ARBA00023273"/>
    </source>
</evidence>
<dbReference type="SMART" id="SM00365">
    <property type="entry name" value="LRR_SD22"/>
    <property type="match status" value="4"/>
</dbReference>
<dbReference type="PROSITE" id="PS51450">
    <property type="entry name" value="LRR"/>
    <property type="match status" value="4"/>
</dbReference>
<keyword evidence="7" id="KW-0969">Cilium</keyword>
<protein>
    <recommendedName>
        <fullName evidence="11">Dynein regulatory complex subunit 3</fullName>
    </recommendedName>
</protein>
<evidence type="ECO:0000256" key="8">
    <source>
        <dbReference type="ARBA" id="ARBA00023212"/>
    </source>
</evidence>
<keyword evidence="4" id="KW-0677">Repeat</keyword>
<keyword evidence="9" id="KW-0966">Cell projection</keyword>
<evidence type="ECO:0000256" key="4">
    <source>
        <dbReference type="ARBA" id="ARBA00022737"/>
    </source>
</evidence>
<gene>
    <name evidence="13" type="ORF">OCTVUL_1B022955</name>
</gene>
<organism evidence="13 14">
    <name type="scientific">Octopus vulgaris</name>
    <name type="common">Common octopus</name>
    <dbReference type="NCBI Taxonomy" id="6645"/>
    <lineage>
        <taxon>Eukaryota</taxon>
        <taxon>Metazoa</taxon>
        <taxon>Spiralia</taxon>
        <taxon>Lophotrochozoa</taxon>
        <taxon>Mollusca</taxon>
        <taxon>Cephalopoda</taxon>
        <taxon>Coleoidea</taxon>
        <taxon>Octopodiformes</taxon>
        <taxon>Octopoda</taxon>
        <taxon>Incirrata</taxon>
        <taxon>Octopodidae</taxon>
        <taxon>Octopus</taxon>
    </lineage>
</organism>
<evidence type="ECO:0000256" key="7">
    <source>
        <dbReference type="ARBA" id="ARBA00023069"/>
    </source>
</evidence>
<dbReference type="InterPro" id="IPR050576">
    <property type="entry name" value="Cilia_flagella_integrity"/>
</dbReference>
<evidence type="ECO:0000256" key="1">
    <source>
        <dbReference type="ARBA" id="ARBA00004611"/>
    </source>
</evidence>
<comment type="similarity">
    <text evidence="10">Belongs to the DRC3 family.</text>
</comment>